<comment type="cofactor">
    <cofactor evidence="6">
        <name>Co(2+)</name>
        <dbReference type="ChEBI" id="CHEBI:48828"/>
    </cofactor>
    <cofactor evidence="6">
        <name>Zn(2+)</name>
        <dbReference type="ChEBI" id="CHEBI:29105"/>
    </cofactor>
    <cofactor evidence="6">
        <name>Mn(2+)</name>
        <dbReference type="ChEBI" id="CHEBI:29035"/>
    </cofactor>
    <cofactor evidence="6">
        <name>Fe(2+)</name>
        <dbReference type="ChEBI" id="CHEBI:29033"/>
    </cofactor>
    <text evidence="6">Binds 2 divalent metal cations per subunit. Has a high-affinity and a low affinity metal-binding site. The true nature of the physiological cofactor is under debate. The enzyme is active with cobalt, zinc, manganese or divalent iron ions. Most likely, methionine aminopeptidases function as mononuclear Fe(2+)-metalloproteases under physiological conditions, and the catalytically relevant metal-binding site has been assigned to the histidine-containing high-affinity site.</text>
</comment>
<dbReference type="NCBIfam" id="NF008970">
    <property type="entry name" value="PRK12318.1"/>
    <property type="match status" value="1"/>
</dbReference>
<dbReference type="RefSeq" id="WP_073001606.1">
    <property type="nucleotide sequence ID" value="NZ_FQUM01000004.1"/>
</dbReference>
<dbReference type="STRING" id="1484053.SAMN05444274_104432"/>
<dbReference type="InterPro" id="IPR036005">
    <property type="entry name" value="Creatinase/aminopeptidase-like"/>
</dbReference>
<feature type="binding site" evidence="6">
    <location>
        <position position="236"/>
    </location>
    <ligand>
        <name>a divalent metal cation</name>
        <dbReference type="ChEBI" id="CHEBI:60240"/>
        <label>2</label>
        <note>catalytic</note>
    </ligand>
</feature>
<dbReference type="Gene3D" id="3.90.230.10">
    <property type="entry name" value="Creatinase/methionine aminopeptidase superfamily"/>
    <property type="match status" value="1"/>
</dbReference>
<sequence length="256" mass="28429">MGGIIIKNPEQIEGIRKSSKLAAQTLDYAAQFVKEGVNTEFIDDKIEEFIREHNAIPATKGYNGYPKSSCISLNEVVCHGIPSANTILKNGDILNIDITTILDGYYGDTSRMFTVGEITPDAGELIEVTRHCLDLGIQQVKPGNYFGNIGFVISRYAKAKGFGVVWEFCGHGVGLEFHEEPQVDHTSRRNRGPKMKPGMIFTIEPMINEGRSSTSIDKKDGWTARTIDNKLSAQFEHTILVTPTGYEVLTDIHNEY</sequence>
<dbReference type="CDD" id="cd01086">
    <property type="entry name" value="MetAP1"/>
    <property type="match status" value="1"/>
</dbReference>
<dbReference type="Proteomes" id="UP000184164">
    <property type="component" value="Unassembled WGS sequence"/>
</dbReference>
<comment type="subunit">
    <text evidence="6">Monomer.</text>
</comment>
<dbReference type="PANTHER" id="PTHR43330:SF8">
    <property type="entry name" value="METHIONINE AMINOPEPTIDASE 1D, MITOCHONDRIAL"/>
    <property type="match status" value="1"/>
</dbReference>
<dbReference type="OrthoDB" id="9802055at2"/>
<evidence type="ECO:0000256" key="7">
    <source>
        <dbReference type="RuleBase" id="RU003653"/>
    </source>
</evidence>
<dbReference type="NCBIfam" id="TIGR00500">
    <property type="entry name" value="met_pdase_I"/>
    <property type="match status" value="1"/>
</dbReference>
<feature type="binding site" evidence="6">
    <location>
        <position position="171"/>
    </location>
    <ligand>
        <name>a divalent metal cation</name>
        <dbReference type="ChEBI" id="CHEBI:60240"/>
        <label>2</label>
        <note>catalytic</note>
    </ligand>
</feature>
<evidence type="ECO:0000256" key="2">
    <source>
        <dbReference type="ARBA" id="ARBA00022438"/>
    </source>
</evidence>
<evidence type="ECO:0000313" key="10">
    <source>
        <dbReference type="Proteomes" id="UP000184164"/>
    </source>
</evidence>
<feature type="binding site" evidence="6">
    <location>
        <position position="236"/>
    </location>
    <ligand>
        <name>a divalent metal cation</name>
        <dbReference type="ChEBI" id="CHEBI:60240"/>
        <label>1</label>
    </ligand>
</feature>
<feature type="domain" description="Peptidase M24" evidence="8">
    <location>
        <begin position="13"/>
        <end position="243"/>
    </location>
</feature>
<evidence type="ECO:0000259" key="8">
    <source>
        <dbReference type="Pfam" id="PF00557"/>
    </source>
</evidence>
<keyword evidence="2 6" id="KW-0031">Aminopeptidase</keyword>
<comment type="similarity">
    <text evidence="6">Belongs to the peptidase M24A family. Methionine aminopeptidase type 1 subfamily.</text>
</comment>
<dbReference type="SUPFAM" id="SSF55920">
    <property type="entry name" value="Creatinase/aminopeptidase"/>
    <property type="match status" value="1"/>
</dbReference>
<dbReference type="HAMAP" id="MF_01974">
    <property type="entry name" value="MetAP_1"/>
    <property type="match status" value="1"/>
</dbReference>
<evidence type="ECO:0000256" key="5">
    <source>
        <dbReference type="ARBA" id="ARBA00022801"/>
    </source>
</evidence>
<feature type="binding site" evidence="6">
    <location>
        <position position="79"/>
    </location>
    <ligand>
        <name>substrate</name>
    </ligand>
</feature>
<keyword evidence="4 6" id="KW-0479">Metal-binding</keyword>
<accession>A0A1M5AQW2</accession>
<keyword evidence="10" id="KW-1185">Reference proteome</keyword>
<evidence type="ECO:0000313" key="9">
    <source>
        <dbReference type="EMBL" id="SHF32651.1"/>
    </source>
</evidence>
<evidence type="ECO:0000256" key="6">
    <source>
        <dbReference type="HAMAP-Rule" id="MF_01974"/>
    </source>
</evidence>
<feature type="binding site" evidence="6">
    <location>
        <position position="97"/>
    </location>
    <ligand>
        <name>a divalent metal cation</name>
        <dbReference type="ChEBI" id="CHEBI:60240"/>
        <label>1</label>
    </ligand>
</feature>
<keyword evidence="3 6" id="KW-0645">Protease</keyword>
<comment type="function">
    <text evidence="1 6">Removes the N-terminal methionine from nascent proteins. The N-terminal methionine is often cleaved when the second residue in the primary sequence is small and uncharged (Met-Ala-, Cys, Gly, Pro, Ser, Thr, or Val). Requires deformylation of the N(alpha)-formylated initiator methionine before it can be hydrolyzed.</text>
</comment>
<dbReference type="GO" id="GO:0046872">
    <property type="term" value="F:metal ion binding"/>
    <property type="evidence" value="ECO:0007669"/>
    <property type="project" value="UniProtKB-UniRule"/>
</dbReference>
<evidence type="ECO:0000256" key="3">
    <source>
        <dbReference type="ARBA" id="ARBA00022670"/>
    </source>
</evidence>
<dbReference type="GO" id="GO:0006508">
    <property type="term" value="P:proteolysis"/>
    <property type="evidence" value="ECO:0007669"/>
    <property type="project" value="UniProtKB-KW"/>
</dbReference>
<feature type="binding site" evidence="6">
    <location>
        <position position="178"/>
    </location>
    <ligand>
        <name>substrate</name>
    </ligand>
</feature>
<comment type="catalytic activity">
    <reaction evidence="6 7">
        <text>Release of N-terminal amino acids, preferentially methionine, from peptides and arylamides.</text>
        <dbReference type="EC" id="3.4.11.18"/>
    </reaction>
</comment>
<organism evidence="9 10">
    <name type="scientific">Mariniphaga anaerophila</name>
    <dbReference type="NCBI Taxonomy" id="1484053"/>
    <lineage>
        <taxon>Bacteria</taxon>
        <taxon>Pseudomonadati</taxon>
        <taxon>Bacteroidota</taxon>
        <taxon>Bacteroidia</taxon>
        <taxon>Marinilabiliales</taxon>
        <taxon>Prolixibacteraceae</taxon>
        <taxon>Mariniphaga</taxon>
    </lineage>
</organism>
<gene>
    <name evidence="6" type="primary">map</name>
    <name evidence="9" type="ORF">SAMN05444274_104432</name>
</gene>
<keyword evidence="5 6" id="KW-0378">Hydrolase</keyword>
<feature type="binding site" evidence="6">
    <location>
        <position position="108"/>
    </location>
    <ligand>
        <name>a divalent metal cation</name>
        <dbReference type="ChEBI" id="CHEBI:60240"/>
        <label>1</label>
    </ligand>
</feature>
<protein>
    <recommendedName>
        <fullName evidence="6 7">Methionine aminopeptidase</fullName>
        <shortName evidence="6">MAP</shortName>
        <shortName evidence="6">MetAP</shortName>
        <ecNumber evidence="6 7">3.4.11.18</ecNumber>
    </recommendedName>
    <alternativeName>
        <fullName evidence="6">Peptidase M</fullName>
    </alternativeName>
</protein>
<dbReference type="GO" id="GO:0004239">
    <property type="term" value="F:initiator methionyl aminopeptidase activity"/>
    <property type="evidence" value="ECO:0007669"/>
    <property type="project" value="UniProtKB-UniRule"/>
</dbReference>
<dbReference type="AlphaFoldDB" id="A0A1M5AQW2"/>
<dbReference type="InterPro" id="IPR000994">
    <property type="entry name" value="Pept_M24"/>
</dbReference>
<evidence type="ECO:0000256" key="4">
    <source>
        <dbReference type="ARBA" id="ARBA00022723"/>
    </source>
</evidence>
<dbReference type="InterPro" id="IPR001714">
    <property type="entry name" value="Pept_M24_MAP"/>
</dbReference>
<dbReference type="Pfam" id="PF00557">
    <property type="entry name" value="Peptidase_M24"/>
    <property type="match status" value="1"/>
</dbReference>
<dbReference type="InterPro" id="IPR002467">
    <property type="entry name" value="Pept_M24A_MAP1"/>
</dbReference>
<dbReference type="EC" id="3.4.11.18" evidence="6 7"/>
<proteinExistence type="inferred from homology"/>
<dbReference type="PANTHER" id="PTHR43330">
    <property type="entry name" value="METHIONINE AMINOPEPTIDASE"/>
    <property type="match status" value="1"/>
</dbReference>
<reference evidence="9 10" key="1">
    <citation type="submission" date="2016-11" db="EMBL/GenBank/DDBJ databases">
        <authorList>
            <person name="Jaros S."/>
            <person name="Januszkiewicz K."/>
            <person name="Wedrychowicz H."/>
        </authorList>
    </citation>
    <scope>NUCLEOTIDE SEQUENCE [LARGE SCALE GENOMIC DNA]</scope>
    <source>
        <strain evidence="9 10">DSM 26910</strain>
    </source>
</reference>
<feature type="binding site" evidence="6">
    <location>
        <position position="204"/>
    </location>
    <ligand>
        <name>a divalent metal cation</name>
        <dbReference type="ChEBI" id="CHEBI:60240"/>
        <label>2</label>
        <note>catalytic</note>
    </ligand>
</feature>
<dbReference type="EMBL" id="FQUM01000004">
    <property type="protein sequence ID" value="SHF32651.1"/>
    <property type="molecule type" value="Genomic_DNA"/>
</dbReference>
<evidence type="ECO:0000256" key="1">
    <source>
        <dbReference type="ARBA" id="ARBA00002521"/>
    </source>
</evidence>
<dbReference type="PRINTS" id="PR00599">
    <property type="entry name" value="MAPEPTIDASE"/>
</dbReference>
<feature type="binding site" evidence="6">
    <location>
        <position position="108"/>
    </location>
    <ligand>
        <name>a divalent metal cation</name>
        <dbReference type="ChEBI" id="CHEBI:60240"/>
        <label>2</label>
        <note>catalytic</note>
    </ligand>
</feature>
<dbReference type="GO" id="GO:0070006">
    <property type="term" value="F:metalloaminopeptidase activity"/>
    <property type="evidence" value="ECO:0007669"/>
    <property type="project" value="UniProtKB-UniRule"/>
</dbReference>
<name>A0A1M5AQW2_9BACT</name>